<dbReference type="PRINTS" id="PR00727">
    <property type="entry name" value="LEADERPTASE"/>
</dbReference>
<comment type="catalytic activity">
    <reaction evidence="1">
        <text>Cleavage of hydrophobic, N-terminal signal or leader sequences from secreted and periplasmic proteins.</text>
        <dbReference type="EC" id="3.4.21.89"/>
    </reaction>
</comment>
<dbReference type="EMBL" id="CACSLK010019251">
    <property type="protein sequence ID" value="CAA0819647.1"/>
    <property type="molecule type" value="Genomic_DNA"/>
</dbReference>
<dbReference type="PANTHER" id="PTHR43390:SF2">
    <property type="entry name" value="THYLAKOIDAL PROCESSING PEPTIDASE 2, CHLOROPLASTIC-RELATED"/>
    <property type="match status" value="1"/>
</dbReference>
<evidence type="ECO:0000256" key="5">
    <source>
        <dbReference type="ARBA" id="ARBA00013208"/>
    </source>
</evidence>
<dbReference type="InterPro" id="IPR019756">
    <property type="entry name" value="Pept_S26A_signal_pept_1_Ser-AS"/>
</dbReference>
<dbReference type="OrthoDB" id="308440at2759"/>
<dbReference type="NCBIfam" id="TIGR02227">
    <property type="entry name" value="sigpep_I_bact"/>
    <property type="match status" value="1"/>
</dbReference>
<keyword evidence="6" id="KW-0150">Chloroplast</keyword>
<dbReference type="PROSITE" id="PS00761">
    <property type="entry name" value="SPASE_I_3"/>
    <property type="match status" value="1"/>
</dbReference>
<gene>
    <name evidence="14" type="ORF">SHERM_18021</name>
</gene>
<evidence type="ECO:0000256" key="8">
    <source>
        <dbReference type="ARBA" id="ARBA00022670"/>
    </source>
</evidence>
<comment type="subcellular location">
    <subcellularLocation>
        <location evidence="3">Membrane</location>
    </subcellularLocation>
    <subcellularLocation>
        <location evidence="2">Plastid</location>
        <location evidence="2">Chloroplast</location>
    </subcellularLocation>
</comment>
<dbReference type="PROSITE" id="PS00501">
    <property type="entry name" value="SPASE_I_1"/>
    <property type="match status" value="1"/>
</dbReference>
<keyword evidence="11" id="KW-0472">Membrane</keyword>
<comment type="similarity">
    <text evidence="4">Belongs to the peptidase S26 family.</text>
</comment>
<dbReference type="GO" id="GO:0009535">
    <property type="term" value="C:chloroplast thylakoid membrane"/>
    <property type="evidence" value="ECO:0007669"/>
    <property type="project" value="TreeGrafter"/>
</dbReference>
<evidence type="ECO:0000256" key="12">
    <source>
        <dbReference type="PIRSR" id="PIRSR600223-1"/>
    </source>
</evidence>
<feature type="active site" evidence="12">
    <location>
        <position position="286"/>
    </location>
</feature>
<dbReference type="InterPro" id="IPR019533">
    <property type="entry name" value="Peptidase_S26"/>
</dbReference>
<dbReference type="EC" id="3.4.21.89" evidence="5"/>
<dbReference type="SUPFAM" id="SSF51306">
    <property type="entry name" value="LexA/Signal peptidase"/>
    <property type="match status" value="1"/>
</dbReference>
<evidence type="ECO:0000313" key="15">
    <source>
        <dbReference type="Proteomes" id="UP001153555"/>
    </source>
</evidence>
<dbReference type="GO" id="GO:0004252">
    <property type="term" value="F:serine-type endopeptidase activity"/>
    <property type="evidence" value="ECO:0007669"/>
    <property type="project" value="InterPro"/>
</dbReference>
<evidence type="ECO:0000256" key="9">
    <source>
        <dbReference type="ARBA" id="ARBA00022801"/>
    </source>
</evidence>
<evidence type="ECO:0000256" key="3">
    <source>
        <dbReference type="ARBA" id="ARBA00004370"/>
    </source>
</evidence>
<dbReference type="CDD" id="cd06530">
    <property type="entry name" value="S26_SPase_I"/>
    <property type="match status" value="1"/>
</dbReference>
<evidence type="ECO:0000256" key="6">
    <source>
        <dbReference type="ARBA" id="ARBA00022528"/>
    </source>
</evidence>
<dbReference type="InterPro" id="IPR000223">
    <property type="entry name" value="Pept_S26A_signal_pept_1"/>
</dbReference>
<reference evidence="14" key="1">
    <citation type="submission" date="2019-12" db="EMBL/GenBank/DDBJ databases">
        <authorList>
            <person name="Scholes J."/>
        </authorList>
    </citation>
    <scope>NUCLEOTIDE SEQUENCE</scope>
</reference>
<dbReference type="AlphaFoldDB" id="A0A9N7MYB8"/>
<organism evidence="14 15">
    <name type="scientific">Striga hermonthica</name>
    <name type="common">Purple witchweed</name>
    <name type="synonym">Buchnera hermonthica</name>
    <dbReference type="NCBI Taxonomy" id="68872"/>
    <lineage>
        <taxon>Eukaryota</taxon>
        <taxon>Viridiplantae</taxon>
        <taxon>Streptophyta</taxon>
        <taxon>Embryophyta</taxon>
        <taxon>Tracheophyta</taxon>
        <taxon>Spermatophyta</taxon>
        <taxon>Magnoliopsida</taxon>
        <taxon>eudicotyledons</taxon>
        <taxon>Gunneridae</taxon>
        <taxon>Pentapetalae</taxon>
        <taxon>asterids</taxon>
        <taxon>lamiids</taxon>
        <taxon>Lamiales</taxon>
        <taxon>Orobanchaceae</taxon>
        <taxon>Buchnereae</taxon>
        <taxon>Striga</taxon>
    </lineage>
</organism>
<dbReference type="GO" id="GO:0010027">
    <property type="term" value="P:thylakoid membrane organization"/>
    <property type="evidence" value="ECO:0007669"/>
    <property type="project" value="TreeGrafter"/>
</dbReference>
<dbReference type="GO" id="GO:0006465">
    <property type="term" value="P:signal peptide processing"/>
    <property type="evidence" value="ECO:0007669"/>
    <property type="project" value="InterPro"/>
</dbReference>
<evidence type="ECO:0000259" key="13">
    <source>
        <dbReference type="Pfam" id="PF10502"/>
    </source>
</evidence>
<keyword evidence="7" id="KW-0934">Plastid</keyword>
<evidence type="ECO:0000313" key="14">
    <source>
        <dbReference type="EMBL" id="CAA0819647.1"/>
    </source>
</evidence>
<accession>A0A9N7MYB8</accession>
<keyword evidence="8" id="KW-0645">Protease</keyword>
<sequence length="388" mass="41706">MATRFTVTRSASMAANLSAASGKDGYSLLFHGISKRSRIFQHPLLGKPDPSYSGFSRPGLATDFRRPMPFSQAILSGEIVGGRIQSPVIVGLLSLLKQSIGSSGVSSAQASSTLPFIHGSNWLPCKGPASAEVDRGKALCGTDSECLSKGTLETQIASGGGRKCSEALAAIKSGCASSVKVLQQKRGGSKSDNSWPLKMLNFCFTSEDAKAAFTAVSVGILFKSTLAEPKSIPSMSMYPTLNVGDRILAEKVSYVFRSPEVSDIVIFKAPSFLQEVGFSPSEVFIKRVVAKAGDCVEVHGGKLMVNGVTQDEDFILEPIEYLMDPMLVPEECVFVLGDNRNNSLDSHNWGPLPIEYIVGRYLFRYWPPSKVCDTLHSTPQQWGAAAFS</sequence>
<feature type="active site" evidence="12">
    <location>
        <position position="236"/>
    </location>
</feature>
<dbReference type="Gene3D" id="2.10.109.10">
    <property type="entry name" value="Umud Fragment, subunit A"/>
    <property type="match status" value="1"/>
</dbReference>
<dbReference type="GO" id="GO:0009003">
    <property type="term" value="F:signal peptidase activity"/>
    <property type="evidence" value="ECO:0007669"/>
    <property type="project" value="UniProtKB-EC"/>
</dbReference>
<dbReference type="Proteomes" id="UP001153555">
    <property type="component" value="Unassembled WGS sequence"/>
</dbReference>
<keyword evidence="10" id="KW-0809">Transit peptide</keyword>
<keyword evidence="9" id="KW-0378">Hydrolase</keyword>
<evidence type="ECO:0000256" key="11">
    <source>
        <dbReference type="ARBA" id="ARBA00023136"/>
    </source>
</evidence>
<name>A0A9N7MYB8_STRHE</name>
<evidence type="ECO:0000256" key="7">
    <source>
        <dbReference type="ARBA" id="ARBA00022640"/>
    </source>
</evidence>
<proteinExistence type="inferred from homology"/>
<feature type="domain" description="Peptidase S26" evidence="13">
    <location>
        <begin position="209"/>
        <end position="366"/>
    </location>
</feature>
<keyword evidence="15" id="KW-1185">Reference proteome</keyword>
<dbReference type="Pfam" id="PF10502">
    <property type="entry name" value="Peptidase_S26"/>
    <property type="match status" value="1"/>
</dbReference>
<dbReference type="FunFam" id="2.10.109.10:FF:000012">
    <property type="entry name" value="Peptidase/ serine-type peptidase"/>
    <property type="match status" value="1"/>
</dbReference>
<evidence type="ECO:0000256" key="2">
    <source>
        <dbReference type="ARBA" id="ARBA00004229"/>
    </source>
</evidence>
<evidence type="ECO:0000256" key="4">
    <source>
        <dbReference type="ARBA" id="ARBA00009370"/>
    </source>
</evidence>
<dbReference type="PANTHER" id="PTHR43390">
    <property type="entry name" value="SIGNAL PEPTIDASE I"/>
    <property type="match status" value="1"/>
</dbReference>
<evidence type="ECO:0000256" key="10">
    <source>
        <dbReference type="ARBA" id="ARBA00022946"/>
    </source>
</evidence>
<comment type="caution">
    <text evidence="14">The sequence shown here is derived from an EMBL/GenBank/DDBJ whole genome shotgun (WGS) entry which is preliminary data.</text>
</comment>
<dbReference type="InterPro" id="IPR036286">
    <property type="entry name" value="LexA/Signal_pep-like_sf"/>
</dbReference>
<dbReference type="InterPro" id="IPR019758">
    <property type="entry name" value="Pept_S26A_signal_pept_1_CS"/>
</dbReference>
<protein>
    <recommendedName>
        <fullName evidence="5">signal peptidase I</fullName>
        <ecNumber evidence="5">3.4.21.89</ecNumber>
    </recommendedName>
</protein>
<evidence type="ECO:0000256" key="1">
    <source>
        <dbReference type="ARBA" id="ARBA00000677"/>
    </source>
</evidence>